<proteinExistence type="inferred from homology"/>
<evidence type="ECO:0000313" key="4">
    <source>
        <dbReference type="EMBL" id="UUY02730.1"/>
    </source>
</evidence>
<evidence type="ECO:0000256" key="2">
    <source>
        <dbReference type="ARBA" id="ARBA00022598"/>
    </source>
</evidence>
<dbReference type="PANTHER" id="PTHR22754">
    <property type="entry name" value="DISCO-INTERACTING PROTEIN 2 DIP2 -RELATED"/>
    <property type="match status" value="1"/>
</dbReference>
<keyword evidence="2 4" id="KW-0436">Ligase</keyword>
<organism evidence="4 5">
    <name type="scientific">Svornostia abyssi</name>
    <dbReference type="NCBI Taxonomy" id="2898438"/>
    <lineage>
        <taxon>Bacteria</taxon>
        <taxon>Bacillati</taxon>
        <taxon>Actinomycetota</taxon>
        <taxon>Thermoleophilia</taxon>
        <taxon>Solirubrobacterales</taxon>
        <taxon>Baekduiaceae</taxon>
        <taxon>Svornostia</taxon>
    </lineage>
</organism>
<keyword evidence="5" id="KW-1185">Reference proteome</keyword>
<dbReference type="Gene3D" id="3.40.50.12780">
    <property type="entry name" value="N-terminal domain of ligase-like"/>
    <property type="match status" value="1"/>
</dbReference>
<accession>A0ABY5PDI6</accession>
<dbReference type="InterPro" id="IPR042099">
    <property type="entry name" value="ANL_N_sf"/>
</dbReference>
<dbReference type="Pfam" id="PF00501">
    <property type="entry name" value="AMP-binding"/>
    <property type="match status" value="1"/>
</dbReference>
<dbReference type="GO" id="GO:0016874">
    <property type="term" value="F:ligase activity"/>
    <property type="evidence" value="ECO:0007669"/>
    <property type="project" value="UniProtKB-KW"/>
</dbReference>
<dbReference type="Proteomes" id="UP001058860">
    <property type="component" value="Chromosome"/>
</dbReference>
<dbReference type="CDD" id="cd05931">
    <property type="entry name" value="FAAL"/>
    <property type="match status" value="1"/>
</dbReference>
<dbReference type="Gene3D" id="3.30.300.30">
    <property type="match status" value="1"/>
</dbReference>
<feature type="domain" description="AMP-dependent synthetase/ligase" evidence="3">
    <location>
        <begin position="28"/>
        <end position="430"/>
    </location>
</feature>
<dbReference type="SUPFAM" id="SSF56801">
    <property type="entry name" value="Acetyl-CoA synthetase-like"/>
    <property type="match status" value="1"/>
</dbReference>
<evidence type="ECO:0000256" key="1">
    <source>
        <dbReference type="ARBA" id="ARBA00006432"/>
    </source>
</evidence>
<dbReference type="RefSeq" id="WP_353863252.1">
    <property type="nucleotide sequence ID" value="NZ_CP088295.1"/>
</dbReference>
<dbReference type="PANTHER" id="PTHR22754:SF32">
    <property type="entry name" value="DISCO-INTERACTING PROTEIN 2"/>
    <property type="match status" value="1"/>
</dbReference>
<dbReference type="InterPro" id="IPR000873">
    <property type="entry name" value="AMP-dep_synth/lig_dom"/>
</dbReference>
<evidence type="ECO:0000259" key="3">
    <source>
        <dbReference type="Pfam" id="PF00501"/>
    </source>
</evidence>
<evidence type="ECO:0000313" key="5">
    <source>
        <dbReference type="Proteomes" id="UP001058860"/>
    </source>
</evidence>
<dbReference type="InterPro" id="IPR040097">
    <property type="entry name" value="FAAL/FAAC"/>
</dbReference>
<dbReference type="InterPro" id="IPR045851">
    <property type="entry name" value="AMP-bd_C_sf"/>
</dbReference>
<protein>
    <submittedName>
        <fullName evidence="4">Fatty acyl-AMP ligase</fullName>
    </submittedName>
</protein>
<comment type="similarity">
    <text evidence="1">Belongs to the ATP-dependent AMP-binding enzyme family.</text>
</comment>
<name>A0ABY5PDI6_9ACTN</name>
<gene>
    <name evidence="4" type="ORF">LRS13_18880</name>
</gene>
<sequence>MTAGLTPAPARVPDPLADLDGALVTDYLEHWARVQPDAPAQTFTDYLASRQGVTRTITFAELDRWSRAVAAVIMERAQRGDRVAIVCAQSLEYVVAFAATLRAGVIGVPLFSPDMPGHGDRLHGVLADCEPVCLLATTDKLELVRELAGGTDERIVCVDALEGPAGDAAAARFTAPTGISPDDIAYLQYTSGSTRAPAGVELTHGNLLANARQIIEGYDLRYADTNAVSWLPLFHDMGLLIGAPGAIVCGAHAHLMDPLAFLMRPQRWVREMSGKRNVISAAPNFAYGYVAKRMKDEERAELELSGVIALLNGAEPVLPATVDRFLEAFGPVGVRPEACFPSYGLAEATVFVTRSRPGQGPLVREFDAATLQTGRLEPAGAGRSVQLVSCGTAVDSQHVVIVDAERAARMPDGDVGEIWVCGPNVGRAYWQRPDDSVATFGGTLADPGDLPAGPWLKTGDLGAIVDGDLYVTGRHKDLIIVDGRNVYPHDVELSVEQADGAIAAHRLAAFAVPGATGEVVVVVAERHRTAEDAVARLDDIASAARAAVSAEHAVALHDFVLVEPDTIARTSSGKIARHGARAAYLAGELVRVGVAG</sequence>
<dbReference type="EMBL" id="CP088295">
    <property type="protein sequence ID" value="UUY02730.1"/>
    <property type="molecule type" value="Genomic_DNA"/>
</dbReference>
<reference evidence="5" key="1">
    <citation type="submission" date="2021-11" db="EMBL/GenBank/DDBJ databases">
        <title>Cultivation dependent microbiological survey of springs from the worlds oldest radium mine currently devoted to the extraction of radon-saturated water.</title>
        <authorList>
            <person name="Kapinusova G."/>
            <person name="Smrhova T."/>
            <person name="Strejcek M."/>
            <person name="Suman J."/>
            <person name="Jani K."/>
            <person name="Pajer P."/>
            <person name="Uhlik O."/>
        </authorList>
    </citation>
    <scope>NUCLEOTIDE SEQUENCE [LARGE SCALE GENOMIC DNA]</scope>
    <source>
        <strain evidence="5">J379</strain>
    </source>
</reference>